<gene>
    <name evidence="1" type="ORF">FYJ24_06930</name>
</gene>
<name>A0A6N7W507_9ACTO</name>
<organism evidence="1 2">
    <name type="scientific">Scrofimicrobium canadense</name>
    <dbReference type="NCBI Taxonomy" id="2652290"/>
    <lineage>
        <taxon>Bacteria</taxon>
        <taxon>Bacillati</taxon>
        <taxon>Actinomycetota</taxon>
        <taxon>Actinomycetes</taxon>
        <taxon>Actinomycetales</taxon>
        <taxon>Actinomycetaceae</taxon>
        <taxon>Scrofimicrobium</taxon>
    </lineage>
</organism>
<protein>
    <recommendedName>
        <fullName evidence="3">CRISPR-associated protein</fullName>
    </recommendedName>
</protein>
<sequence>MTSLKVTAHLIERTSGIVGREFLLDGPLAWAEATRPDSAYPTITREHAPEILLPLEKWEQNGLWGWKNSRAHYQVQAHTMLEIRKKPADAELVRFTKEKKNHHALGPHKARDVVIPVALIPKISWEIECADEDWLRLLLDRITHLGSHRAIGLGQVTHWEIEPGTPGAWADRPMTLPTRPPYWHYERKSHG</sequence>
<evidence type="ECO:0000313" key="2">
    <source>
        <dbReference type="Proteomes" id="UP000470875"/>
    </source>
</evidence>
<dbReference type="RefSeq" id="WP_154544907.1">
    <property type="nucleotide sequence ID" value="NZ_VULO01000007.1"/>
</dbReference>
<proteinExistence type="predicted"/>
<comment type="caution">
    <text evidence="1">The sequence shown here is derived from an EMBL/GenBank/DDBJ whole genome shotgun (WGS) entry which is preliminary data.</text>
</comment>
<evidence type="ECO:0000313" key="1">
    <source>
        <dbReference type="EMBL" id="MSS84501.1"/>
    </source>
</evidence>
<reference evidence="1 2" key="1">
    <citation type="submission" date="2019-08" db="EMBL/GenBank/DDBJ databases">
        <title>In-depth cultivation of the pig gut microbiome towards novel bacterial diversity and tailored functional studies.</title>
        <authorList>
            <person name="Wylensek D."/>
            <person name="Hitch T.C.A."/>
            <person name="Clavel T."/>
        </authorList>
    </citation>
    <scope>NUCLEOTIDE SEQUENCE [LARGE SCALE GENOMIC DNA]</scope>
    <source>
        <strain evidence="1 2">WB03_NA08</strain>
    </source>
</reference>
<keyword evidence="2" id="KW-1185">Reference proteome</keyword>
<dbReference type="Proteomes" id="UP000470875">
    <property type="component" value="Unassembled WGS sequence"/>
</dbReference>
<dbReference type="EMBL" id="VULO01000007">
    <property type="protein sequence ID" value="MSS84501.1"/>
    <property type="molecule type" value="Genomic_DNA"/>
</dbReference>
<accession>A0A6N7W507</accession>
<dbReference type="AlphaFoldDB" id="A0A6N7W507"/>
<evidence type="ECO:0008006" key="3">
    <source>
        <dbReference type="Google" id="ProtNLM"/>
    </source>
</evidence>